<dbReference type="SUPFAM" id="SSF52540">
    <property type="entry name" value="P-loop containing nucleoside triphosphate hydrolases"/>
    <property type="match status" value="1"/>
</dbReference>
<dbReference type="PROSITE" id="PS50893">
    <property type="entry name" value="ABC_TRANSPORTER_2"/>
    <property type="match status" value="1"/>
</dbReference>
<dbReference type="Pfam" id="PF08352">
    <property type="entry name" value="oligo_HPY"/>
    <property type="match status" value="1"/>
</dbReference>
<name>A0A5C1QFN0_9SPIO</name>
<dbReference type="InterPro" id="IPR050319">
    <property type="entry name" value="ABC_transp_ATP-bind"/>
</dbReference>
<dbReference type="Proteomes" id="UP000324209">
    <property type="component" value="Chromosome"/>
</dbReference>
<evidence type="ECO:0000259" key="4">
    <source>
        <dbReference type="PROSITE" id="PS50893"/>
    </source>
</evidence>
<evidence type="ECO:0000313" key="5">
    <source>
        <dbReference type="EMBL" id="QEN06953.1"/>
    </source>
</evidence>
<dbReference type="NCBIfam" id="TIGR01727">
    <property type="entry name" value="oligo_HPY"/>
    <property type="match status" value="1"/>
</dbReference>
<dbReference type="InterPro" id="IPR003593">
    <property type="entry name" value="AAA+_ATPase"/>
</dbReference>
<keyword evidence="3 5" id="KW-0067">ATP-binding</keyword>
<dbReference type="AlphaFoldDB" id="A0A5C1QFN0"/>
<dbReference type="SMART" id="SM00382">
    <property type="entry name" value="AAA"/>
    <property type="match status" value="1"/>
</dbReference>
<evidence type="ECO:0000313" key="6">
    <source>
        <dbReference type="Proteomes" id="UP000324209"/>
    </source>
</evidence>
<protein>
    <submittedName>
        <fullName evidence="5">ABC transporter ATP-binding protein</fullName>
    </submittedName>
</protein>
<dbReference type="PROSITE" id="PS00211">
    <property type="entry name" value="ABC_TRANSPORTER_1"/>
    <property type="match status" value="1"/>
</dbReference>
<dbReference type="EMBL" id="CP036150">
    <property type="protein sequence ID" value="QEN06953.1"/>
    <property type="molecule type" value="Genomic_DNA"/>
</dbReference>
<keyword evidence="1" id="KW-0813">Transport</keyword>
<dbReference type="Pfam" id="PF00005">
    <property type="entry name" value="ABC_tran"/>
    <property type="match status" value="1"/>
</dbReference>
<sequence>MNPAADPSVHLELRDLSIKFSLEAGLFARYGRFVYAVNGVSLHLKRGETYGLVGESGCGKTTLARLAVKMYKADTGEIVFHEKEGGSFNLDHLSKTELFQYRSRVKYIFQDPARSLNPRMTIYSILTAGYRQSPHWPGDTAAREEAAQMMKTVGLSPEDLERRPADFSGGQRQRISIARALIMRPELLICDEVVSALDVSIQSQILNLLLKLKDQFNLTMLFIAHDLTVTTYFCDRIGVMYRGKIVEEGSARELAESRMHPYTRLLYDSIPSRMTPSSELKAFEPFDSTQPLEECPFYHRCPQRQEACLSIPEQVERTAGHKVACFYPLISTEV</sequence>
<dbReference type="OrthoDB" id="337094at2"/>
<dbReference type="PANTHER" id="PTHR43776">
    <property type="entry name" value="TRANSPORT ATP-BINDING PROTEIN"/>
    <property type="match status" value="1"/>
</dbReference>
<organism evidence="5 6">
    <name type="scientific">Oceanispirochaeta crateris</name>
    <dbReference type="NCBI Taxonomy" id="2518645"/>
    <lineage>
        <taxon>Bacteria</taxon>
        <taxon>Pseudomonadati</taxon>
        <taxon>Spirochaetota</taxon>
        <taxon>Spirochaetia</taxon>
        <taxon>Spirochaetales</taxon>
        <taxon>Spirochaetaceae</taxon>
        <taxon>Oceanispirochaeta</taxon>
    </lineage>
</organism>
<dbReference type="KEGG" id="ock:EXM22_02710"/>
<evidence type="ECO:0000256" key="3">
    <source>
        <dbReference type="ARBA" id="ARBA00022840"/>
    </source>
</evidence>
<reference evidence="5 6" key="1">
    <citation type="submission" date="2019-02" db="EMBL/GenBank/DDBJ databases">
        <title>Complete Genome Sequence and Methylome Analysis of free living Spirochaetas.</title>
        <authorList>
            <person name="Fomenkov A."/>
            <person name="Dubinina G."/>
            <person name="Leshcheva N."/>
            <person name="Mikheeva N."/>
            <person name="Grabovich M."/>
            <person name="Vincze T."/>
            <person name="Roberts R.J."/>
        </authorList>
    </citation>
    <scope>NUCLEOTIDE SEQUENCE [LARGE SCALE GENOMIC DNA]</scope>
    <source>
        <strain evidence="5 6">K2</strain>
    </source>
</reference>
<accession>A0A5C1QFN0</accession>
<keyword evidence="6" id="KW-1185">Reference proteome</keyword>
<dbReference type="CDD" id="cd03257">
    <property type="entry name" value="ABC_NikE_OppD_transporters"/>
    <property type="match status" value="1"/>
</dbReference>
<keyword evidence="2" id="KW-0547">Nucleotide-binding</keyword>
<feature type="domain" description="ABC transporter" evidence="4">
    <location>
        <begin position="13"/>
        <end position="267"/>
    </location>
</feature>
<dbReference type="RefSeq" id="WP_149485035.1">
    <property type="nucleotide sequence ID" value="NZ_CP036150.1"/>
</dbReference>
<gene>
    <name evidence="5" type="ORF">EXM22_02710</name>
</gene>
<dbReference type="InterPro" id="IPR003439">
    <property type="entry name" value="ABC_transporter-like_ATP-bd"/>
</dbReference>
<dbReference type="GO" id="GO:0005524">
    <property type="term" value="F:ATP binding"/>
    <property type="evidence" value="ECO:0007669"/>
    <property type="project" value="UniProtKB-KW"/>
</dbReference>
<evidence type="ECO:0000256" key="1">
    <source>
        <dbReference type="ARBA" id="ARBA00022448"/>
    </source>
</evidence>
<dbReference type="InterPro" id="IPR013563">
    <property type="entry name" value="Oligopep_ABC_C"/>
</dbReference>
<proteinExistence type="predicted"/>
<dbReference type="GO" id="GO:0015833">
    <property type="term" value="P:peptide transport"/>
    <property type="evidence" value="ECO:0007669"/>
    <property type="project" value="InterPro"/>
</dbReference>
<dbReference type="InterPro" id="IPR027417">
    <property type="entry name" value="P-loop_NTPase"/>
</dbReference>
<dbReference type="GO" id="GO:0016887">
    <property type="term" value="F:ATP hydrolysis activity"/>
    <property type="evidence" value="ECO:0007669"/>
    <property type="project" value="InterPro"/>
</dbReference>
<dbReference type="GO" id="GO:0055085">
    <property type="term" value="P:transmembrane transport"/>
    <property type="evidence" value="ECO:0007669"/>
    <property type="project" value="UniProtKB-ARBA"/>
</dbReference>
<evidence type="ECO:0000256" key="2">
    <source>
        <dbReference type="ARBA" id="ARBA00022741"/>
    </source>
</evidence>
<dbReference type="Gene3D" id="3.40.50.300">
    <property type="entry name" value="P-loop containing nucleotide triphosphate hydrolases"/>
    <property type="match status" value="1"/>
</dbReference>
<dbReference type="InterPro" id="IPR017871">
    <property type="entry name" value="ABC_transporter-like_CS"/>
</dbReference>